<sequence length="303" mass="32528">MSRRSLLRRRALPLLTAVEDVSVASHSDETMPAPPDHELLFLGAFPDSTRGRAYLRFDTSGLPAGVVTSATLRLASYSAPSCGSQTGEGIEVRRVVEPWTDGFLHWGNKPGSTADDAYIAAAGCDVPAEQVEWPVTGIVQEWVDGTSNYGFVLQHPDETLDDGYSRLASAQNTELAQPRLTVTMTVSSAPAFRRVVMQPLWTDESTLIATAPRFVMVMDDPVGGWLSGEFEIEHDPDAPDQGTGPIWGGGYKPGTMANGVKKAVVPAGLLADGWKIRWRVTATSKALVTVSSGWRKATVDAAS</sequence>
<name>A0A7C9NZL4_9ACTN</name>
<organism evidence="5 6">
    <name type="scientific">Herbidospora solisilvae</name>
    <dbReference type="NCBI Taxonomy" id="2696284"/>
    <lineage>
        <taxon>Bacteria</taxon>
        <taxon>Bacillati</taxon>
        <taxon>Actinomycetota</taxon>
        <taxon>Actinomycetes</taxon>
        <taxon>Streptosporangiales</taxon>
        <taxon>Streptosporangiaceae</taxon>
        <taxon>Herbidospora</taxon>
    </lineage>
</organism>
<keyword evidence="6" id="KW-1185">Reference proteome</keyword>
<accession>A0A7C9NZL4</accession>
<dbReference type="EMBL" id="WXEW01000002">
    <property type="protein sequence ID" value="NAS21917.1"/>
    <property type="molecule type" value="Genomic_DNA"/>
</dbReference>
<evidence type="ECO:0000256" key="3">
    <source>
        <dbReference type="ARBA" id="ARBA00022729"/>
    </source>
</evidence>
<dbReference type="Proteomes" id="UP000479526">
    <property type="component" value="Unassembled WGS sequence"/>
</dbReference>
<keyword evidence="2" id="KW-0964">Secreted</keyword>
<dbReference type="InterPro" id="IPR055372">
    <property type="entry name" value="CBM96"/>
</dbReference>
<feature type="domain" description="Carbohydrate-binding module family 96" evidence="4">
    <location>
        <begin position="17"/>
        <end position="183"/>
    </location>
</feature>
<evidence type="ECO:0000313" key="5">
    <source>
        <dbReference type="EMBL" id="NAS21917.1"/>
    </source>
</evidence>
<comment type="subcellular location">
    <subcellularLocation>
        <location evidence="1">Secreted</location>
    </subcellularLocation>
</comment>
<dbReference type="RefSeq" id="WP_161479298.1">
    <property type="nucleotide sequence ID" value="NZ_WXEW01000002.1"/>
</dbReference>
<keyword evidence="3" id="KW-0732">Signal</keyword>
<dbReference type="NCBIfam" id="NF033679">
    <property type="entry name" value="DNRLRE_dom"/>
    <property type="match status" value="1"/>
</dbReference>
<evidence type="ECO:0000256" key="2">
    <source>
        <dbReference type="ARBA" id="ARBA00022525"/>
    </source>
</evidence>
<evidence type="ECO:0000256" key="1">
    <source>
        <dbReference type="ARBA" id="ARBA00004613"/>
    </source>
</evidence>
<dbReference type="Pfam" id="PF24517">
    <property type="entry name" value="CBM96"/>
    <property type="match status" value="1"/>
</dbReference>
<protein>
    <submittedName>
        <fullName evidence="5">DNRLRE domain-containing protein</fullName>
    </submittedName>
</protein>
<comment type="caution">
    <text evidence="5">The sequence shown here is derived from an EMBL/GenBank/DDBJ whole genome shotgun (WGS) entry which is preliminary data.</text>
</comment>
<proteinExistence type="predicted"/>
<evidence type="ECO:0000313" key="6">
    <source>
        <dbReference type="Proteomes" id="UP000479526"/>
    </source>
</evidence>
<dbReference type="AlphaFoldDB" id="A0A7C9NZL4"/>
<gene>
    <name evidence="5" type="ORF">GT755_09495</name>
</gene>
<dbReference type="GO" id="GO:0005576">
    <property type="term" value="C:extracellular region"/>
    <property type="evidence" value="ECO:0007669"/>
    <property type="project" value="UniProtKB-SubCell"/>
</dbReference>
<reference evidence="5 6" key="1">
    <citation type="submission" date="2020-01" db="EMBL/GenBank/DDBJ databases">
        <title>Herbidospora sp. NEAU-GS84 nov., a novel actinomycete isolated from soil.</title>
        <authorList>
            <person name="Han L."/>
        </authorList>
    </citation>
    <scope>NUCLEOTIDE SEQUENCE [LARGE SCALE GENOMIC DNA]</scope>
    <source>
        <strain evidence="5 6">NEAU-GS84</strain>
    </source>
</reference>
<evidence type="ECO:0000259" key="4">
    <source>
        <dbReference type="Pfam" id="PF24517"/>
    </source>
</evidence>